<organism evidence="6 7">
    <name type="scientific">Trichomonascus ciferrii</name>
    <dbReference type="NCBI Taxonomy" id="44093"/>
    <lineage>
        <taxon>Eukaryota</taxon>
        <taxon>Fungi</taxon>
        <taxon>Dikarya</taxon>
        <taxon>Ascomycota</taxon>
        <taxon>Saccharomycotina</taxon>
        <taxon>Dipodascomycetes</taxon>
        <taxon>Dipodascales</taxon>
        <taxon>Trichomonascaceae</taxon>
        <taxon>Trichomonascus</taxon>
        <taxon>Trichomonascus ciferrii complex</taxon>
    </lineage>
</organism>
<evidence type="ECO:0000256" key="1">
    <source>
        <dbReference type="ARBA" id="ARBA00004123"/>
    </source>
</evidence>
<dbReference type="InterPro" id="IPR013320">
    <property type="entry name" value="ConA-like_dom_sf"/>
</dbReference>
<reference evidence="6" key="1">
    <citation type="journal article" date="2019" name="G3 (Bethesda)">
        <title>Genome Assemblies of Two Rare Opportunistic Yeast Pathogens: Diutina rugosa (syn. Candida rugosa) and Trichomonascus ciferrii (syn. Candida ciferrii).</title>
        <authorList>
            <person name="Mixao V."/>
            <person name="Saus E."/>
            <person name="Hansen A.P."/>
            <person name="Lass-Florl C."/>
            <person name="Gabaldon T."/>
        </authorList>
    </citation>
    <scope>NUCLEOTIDE SEQUENCE</scope>
    <source>
        <strain evidence="6">CBS 4856</strain>
    </source>
</reference>
<dbReference type="Proteomes" id="UP000761534">
    <property type="component" value="Unassembled WGS sequence"/>
</dbReference>
<proteinExistence type="inferred from homology"/>
<feature type="region of interest" description="Disordered" evidence="4">
    <location>
        <begin position="1"/>
        <end position="33"/>
    </location>
</feature>
<dbReference type="PANTHER" id="PTHR10598">
    <property type="entry name" value="SET1/ASH2 HISTONE METHYLTRANSFERASE COMPLEX SUBUNIT ASH2"/>
    <property type="match status" value="1"/>
</dbReference>
<protein>
    <recommendedName>
        <fullName evidence="5">B30.2/SPRY domain-containing protein</fullName>
    </recommendedName>
</protein>
<evidence type="ECO:0000259" key="5">
    <source>
        <dbReference type="PROSITE" id="PS50188"/>
    </source>
</evidence>
<comment type="subcellular location">
    <subcellularLocation>
        <location evidence="1">Nucleus</location>
    </subcellularLocation>
</comment>
<dbReference type="PANTHER" id="PTHR10598:SF0">
    <property type="entry name" value="SET1_ASH2 HISTONE METHYLTRANSFERASE COMPLEX SUBUNIT ASH2"/>
    <property type="match status" value="1"/>
</dbReference>
<dbReference type="SUPFAM" id="SSF49899">
    <property type="entry name" value="Concanavalin A-like lectins/glucanases"/>
    <property type="match status" value="1"/>
</dbReference>
<evidence type="ECO:0000313" key="6">
    <source>
        <dbReference type="EMBL" id="KAA8905436.1"/>
    </source>
</evidence>
<name>A0A642UUG0_9ASCO</name>
<dbReference type="InterPro" id="IPR001870">
    <property type="entry name" value="B30.2/SPRY"/>
</dbReference>
<dbReference type="Gene3D" id="2.60.120.920">
    <property type="match status" value="1"/>
</dbReference>
<comment type="caution">
    <text evidence="6">The sequence shown here is derived from an EMBL/GenBank/DDBJ whole genome shotgun (WGS) entry which is preliminary data.</text>
</comment>
<gene>
    <name evidence="6" type="ORF">TRICI_005282</name>
</gene>
<sequence length="397" mass="45504">MDDLPTAKRRRKEKEPTNLRSFDPPPRLRPPEYQAHDFAVVPRPPGMQPVMEAEIGQLYSTEEYAYNKRGYRFVPCVPRPSMNALKYTASEAAPFCARMSYEDRNKTHMLLSEDATVVSTQAGFRSARANVFVNEGTWYYEVKILRGNDSELGDAHIRAGFTRREATMEGPVGCDGYGYGIRDVGGDKVHLSRPKKFMDESFRTGDVIGFEITIPRRKNYTLNYFRDRYPIRYKGHLFFEVLDYVPTKPMDELLTPLSVLKKKREGVDHFHPQTIPDSYIRVYKNGRDMGNAFEDLYEFLPPASKFNPPFDKRTFDDGQLGYYPTVSVFKGGVAKVNFGPDFDYPPKNKLVRPMAERYDEQIGEDVALDVVDQVDFEIQDANDQQPPSEPTPALDAH</sequence>
<dbReference type="SMART" id="SM00449">
    <property type="entry name" value="SPRY"/>
    <property type="match status" value="1"/>
</dbReference>
<dbReference type="GO" id="GO:0000976">
    <property type="term" value="F:transcription cis-regulatory region binding"/>
    <property type="evidence" value="ECO:0007669"/>
    <property type="project" value="TreeGrafter"/>
</dbReference>
<evidence type="ECO:0000256" key="2">
    <source>
        <dbReference type="ARBA" id="ARBA00023242"/>
    </source>
</evidence>
<evidence type="ECO:0000256" key="3">
    <source>
        <dbReference type="ARBA" id="ARBA00038149"/>
    </source>
</evidence>
<dbReference type="EMBL" id="SWFS01000415">
    <property type="protein sequence ID" value="KAA8905436.1"/>
    <property type="molecule type" value="Genomic_DNA"/>
</dbReference>
<keyword evidence="7" id="KW-1185">Reference proteome</keyword>
<dbReference type="VEuPathDB" id="FungiDB:TRICI_005282"/>
<feature type="domain" description="B30.2/SPRY" evidence="5">
    <location>
        <begin position="77"/>
        <end position="266"/>
    </location>
</feature>
<dbReference type="AlphaFoldDB" id="A0A642UUG0"/>
<dbReference type="InterPro" id="IPR003877">
    <property type="entry name" value="SPRY_dom"/>
</dbReference>
<evidence type="ECO:0000256" key="4">
    <source>
        <dbReference type="SAM" id="MobiDB-lite"/>
    </source>
</evidence>
<dbReference type="InterPro" id="IPR037353">
    <property type="entry name" value="ASH2"/>
</dbReference>
<dbReference type="PROSITE" id="PS50188">
    <property type="entry name" value="B302_SPRY"/>
    <property type="match status" value="1"/>
</dbReference>
<dbReference type="InterPro" id="IPR043136">
    <property type="entry name" value="B30.2/SPRY_sf"/>
</dbReference>
<dbReference type="OrthoDB" id="10266026at2759"/>
<evidence type="ECO:0000313" key="7">
    <source>
        <dbReference type="Proteomes" id="UP000761534"/>
    </source>
</evidence>
<keyword evidence="2" id="KW-0539">Nucleus</keyword>
<accession>A0A642UUG0</accession>
<comment type="similarity">
    <text evidence="3">Belongs to the cclA family.</text>
</comment>
<dbReference type="CDD" id="cd12872">
    <property type="entry name" value="SPRY_Ash2"/>
    <property type="match status" value="1"/>
</dbReference>
<dbReference type="GO" id="GO:0048188">
    <property type="term" value="C:Set1C/COMPASS complex"/>
    <property type="evidence" value="ECO:0007669"/>
    <property type="project" value="InterPro"/>
</dbReference>